<gene>
    <name evidence="2" type="ORF">H9761_11955</name>
</gene>
<proteinExistence type="predicted"/>
<dbReference type="Proteomes" id="UP000823891">
    <property type="component" value="Unassembled WGS sequence"/>
</dbReference>
<feature type="domain" description="Resolvase HTH" evidence="1">
    <location>
        <begin position="52"/>
        <end position="82"/>
    </location>
</feature>
<organism evidence="2 3">
    <name type="scientific">Candidatus Eisenbergiella merdavium</name>
    <dbReference type="NCBI Taxonomy" id="2838551"/>
    <lineage>
        <taxon>Bacteria</taxon>
        <taxon>Bacillati</taxon>
        <taxon>Bacillota</taxon>
        <taxon>Clostridia</taxon>
        <taxon>Lachnospirales</taxon>
        <taxon>Lachnospiraceae</taxon>
        <taxon>Eisenbergiella</taxon>
    </lineage>
</organism>
<sequence length="85" mass="10027">MKYRNAAEILPEQLLKELQTYIDGELLYIPKSSIKREWGCANGSRIFYQERNREIKRLYKEGSSINTLMKQYGLAYSTIKKIIYG</sequence>
<dbReference type="AlphaFoldDB" id="A0A9D2SR75"/>
<evidence type="ECO:0000313" key="2">
    <source>
        <dbReference type="EMBL" id="HJC24405.1"/>
    </source>
</evidence>
<reference evidence="2" key="1">
    <citation type="journal article" date="2021" name="PeerJ">
        <title>Extensive microbial diversity within the chicken gut microbiome revealed by metagenomics and culture.</title>
        <authorList>
            <person name="Gilroy R."/>
            <person name="Ravi A."/>
            <person name="Getino M."/>
            <person name="Pursley I."/>
            <person name="Horton D.L."/>
            <person name="Alikhan N.F."/>
            <person name="Baker D."/>
            <person name="Gharbi K."/>
            <person name="Hall N."/>
            <person name="Watson M."/>
            <person name="Adriaenssens E.M."/>
            <person name="Foster-Nyarko E."/>
            <person name="Jarju S."/>
            <person name="Secka A."/>
            <person name="Antonio M."/>
            <person name="Oren A."/>
            <person name="Chaudhuri R.R."/>
            <person name="La Ragione R."/>
            <person name="Hildebrand F."/>
            <person name="Pallen M.J."/>
        </authorList>
    </citation>
    <scope>NUCLEOTIDE SEQUENCE</scope>
    <source>
        <strain evidence="2">USAMLcec2-132</strain>
    </source>
</reference>
<dbReference type="PANTHER" id="PTHR37812">
    <property type="entry name" value="MU-LIKE PROPHAGE FLUMU PROTEIN C"/>
    <property type="match status" value="1"/>
</dbReference>
<comment type="caution">
    <text evidence="2">The sequence shown here is derived from an EMBL/GenBank/DDBJ whole genome shotgun (WGS) entry which is preliminary data.</text>
</comment>
<dbReference type="InterPro" id="IPR006120">
    <property type="entry name" value="Resolvase_HTH_dom"/>
</dbReference>
<protein>
    <recommendedName>
        <fullName evidence="1">Resolvase HTH domain-containing protein</fullName>
    </recommendedName>
</protein>
<accession>A0A9D2SR75</accession>
<dbReference type="Gene3D" id="1.10.10.60">
    <property type="entry name" value="Homeodomain-like"/>
    <property type="match status" value="1"/>
</dbReference>
<dbReference type="GO" id="GO:0003677">
    <property type="term" value="F:DNA binding"/>
    <property type="evidence" value="ECO:0007669"/>
    <property type="project" value="InterPro"/>
</dbReference>
<dbReference type="EMBL" id="DWWS01000044">
    <property type="protein sequence ID" value="HJC24405.1"/>
    <property type="molecule type" value="Genomic_DNA"/>
</dbReference>
<dbReference type="InterPro" id="IPR052411">
    <property type="entry name" value="c-mor_Regulatory_Protein"/>
</dbReference>
<evidence type="ECO:0000259" key="1">
    <source>
        <dbReference type="Pfam" id="PF02796"/>
    </source>
</evidence>
<dbReference type="NCBIfam" id="NF040785">
    <property type="entry name" value="CD3324_fam"/>
    <property type="match status" value="1"/>
</dbReference>
<dbReference type="InterPro" id="IPR009057">
    <property type="entry name" value="Homeodomain-like_sf"/>
</dbReference>
<reference evidence="2" key="2">
    <citation type="submission" date="2021-04" db="EMBL/GenBank/DDBJ databases">
        <authorList>
            <person name="Gilroy R."/>
        </authorList>
    </citation>
    <scope>NUCLEOTIDE SEQUENCE</scope>
    <source>
        <strain evidence="2">USAMLcec2-132</strain>
    </source>
</reference>
<evidence type="ECO:0000313" key="3">
    <source>
        <dbReference type="Proteomes" id="UP000823891"/>
    </source>
</evidence>
<dbReference type="PANTHER" id="PTHR37812:SF1">
    <property type="entry name" value="MU-LIKE PROPHAGE FLUMU PROTEIN C"/>
    <property type="match status" value="1"/>
</dbReference>
<dbReference type="Pfam" id="PF02796">
    <property type="entry name" value="HTH_7"/>
    <property type="match status" value="1"/>
</dbReference>
<dbReference type="GO" id="GO:0000150">
    <property type="term" value="F:DNA strand exchange activity"/>
    <property type="evidence" value="ECO:0007669"/>
    <property type="project" value="InterPro"/>
</dbReference>
<dbReference type="SUPFAM" id="SSF46689">
    <property type="entry name" value="Homeodomain-like"/>
    <property type="match status" value="1"/>
</dbReference>
<dbReference type="InterPro" id="IPR049739">
    <property type="entry name" value="YraL-like"/>
</dbReference>
<name>A0A9D2SR75_9FIRM</name>